<name>A0ABQ3J6F6_9PSEU</name>
<comment type="caution">
    <text evidence="1">The sequence shown here is derived from an EMBL/GenBank/DDBJ whole genome shotgun (WGS) entry which is preliminary data.</text>
</comment>
<protein>
    <submittedName>
        <fullName evidence="1">Uncharacterized protein</fullName>
    </submittedName>
</protein>
<gene>
    <name evidence="1" type="ORF">GCM10017786_45960</name>
</gene>
<evidence type="ECO:0000313" key="2">
    <source>
        <dbReference type="Proteomes" id="UP000605897"/>
    </source>
</evidence>
<dbReference type="RefSeq" id="WP_191246687.1">
    <property type="nucleotide sequence ID" value="NZ_BNAU01000005.1"/>
</dbReference>
<accession>A0ABQ3J6F6</accession>
<evidence type="ECO:0000313" key="1">
    <source>
        <dbReference type="EMBL" id="GHF07159.1"/>
    </source>
</evidence>
<organism evidence="1 2">
    <name type="scientific">Amycolatopsis deserti</name>
    <dbReference type="NCBI Taxonomy" id="185696"/>
    <lineage>
        <taxon>Bacteria</taxon>
        <taxon>Bacillati</taxon>
        <taxon>Actinomycetota</taxon>
        <taxon>Actinomycetes</taxon>
        <taxon>Pseudonocardiales</taxon>
        <taxon>Pseudonocardiaceae</taxon>
        <taxon>Amycolatopsis</taxon>
    </lineage>
</organism>
<dbReference type="Proteomes" id="UP000605897">
    <property type="component" value="Unassembled WGS sequence"/>
</dbReference>
<proteinExistence type="predicted"/>
<keyword evidence="2" id="KW-1185">Reference proteome</keyword>
<reference evidence="2" key="1">
    <citation type="journal article" date="2019" name="Int. J. Syst. Evol. Microbiol.">
        <title>The Global Catalogue of Microorganisms (GCM) 10K type strain sequencing project: providing services to taxonomists for standard genome sequencing and annotation.</title>
        <authorList>
            <consortium name="The Broad Institute Genomics Platform"/>
            <consortium name="The Broad Institute Genome Sequencing Center for Infectious Disease"/>
            <person name="Wu L."/>
            <person name="Ma J."/>
        </authorList>
    </citation>
    <scope>NUCLEOTIDE SEQUENCE [LARGE SCALE GENOMIC DNA]</scope>
    <source>
        <strain evidence="2">CGMCC 4.7677</strain>
    </source>
</reference>
<dbReference type="EMBL" id="BNAU01000005">
    <property type="protein sequence ID" value="GHF07159.1"/>
    <property type="molecule type" value="Genomic_DNA"/>
</dbReference>
<sequence length="230" mass="25208">MDEFDLDEIAAQLDDEHPVQLVEPGTPEADRVPPGWRAIAASDDPAARRAAALALWNPDFLELVPRFARALRENLADVRLAVLRGDPVLLYLVRPARPPYTVWVGWHPDTFGATPPNWAALPAPLRRFLREVHAGFTATDWQSFGPVQPASMMSFAEWAGFDGPIPGWDGSDGRIASDRLFFVAKDGGLLHHCTSPDLEAGKVALVYEGDVEIADFAPALDELMAGRFDS</sequence>